<dbReference type="PANTHER" id="PTHR21198:SF7">
    <property type="entry name" value="ASPARTATE-GLUTAMATE RACEMASE FAMILY"/>
    <property type="match status" value="1"/>
</dbReference>
<dbReference type="SUPFAM" id="SSF53681">
    <property type="entry name" value="Aspartate/glutamate racemase"/>
    <property type="match status" value="4"/>
</dbReference>
<name>A0A1N6FAK3_9BURK</name>
<dbReference type="Gene3D" id="3.40.50.1860">
    <property type="match status" value="4"/>
</dbReference>
<dbReference type="InterPro" id="IPR004380">
    <property type="entry name" value="Asp_race"/>
</dbReference>
<dbReference type="Proteomes" id="UP000185151">
    <property type="component" value="Unassembled WGS sequence"/>
</dbReference>
<evidence type="ECO:0000256" key="1">
    <source>
        <dbReference type="ARBA" id="ARBA00007847"/>
    </source>
</evidence>
<dbReference type="InterPro" id="IPR033134">
    <property type="entry name" value="Asp/Glu_racemase_AS_2"/>
</dbReference>
<dbReference type="RefSeq" id="WP_074293728.1">
    <property type="nucleotide sequence ID" value="NZ_FSRU01000001.1"/>
</dbReference>
<evidence type="ECO:0000313" key="4">
    <source>
        <dbReference type="Proteomes" id="UP000185151"/>
    </source>
</evidence>
<dbReference type="InterPro" id="IPR015942">
    <property type="entry name" value="Asp/Glu/hydantoin_racemase"/>
</dbReference>
<dbReference type="AlphaFoldDB" id="A0A1N6FAK3"/>
<evidence type="ECO:0000313" key="3">
    <source>
        <dbReference type="EMBL" id="SIN92300.1"/>
    </source>
</evidence>
<dbReference type="InterPro" id="IPR001920">
    <property type="entry name" value="Asp/Glu_race"/>
</dbReference>
<gene>
    <name evidence="3" type="ORF">SAMN05444165_0093</name>
</gene>
<dbReference type="EMBL" id="FSRU01000001">
    <property type="protein sequence ID" value="SIN92300.1"/>
    <property type="molecule type" value="Genomic_DNA"/>
</dbReference>
<dbReference type="PROSITE" id="PS00923">
    <property type="entry name" value="ASP_GLU_RACEMASE_1"/>
    <property type="match status" value="1"/>
</dbReference>
<dbReference type="PROSITE" id="PS00924">
    <property type="entry name" value="ASP_GLU_RACEMASE_2"/>
    <property type="match status" value="1"/>
</dbReference>
<keyword evidence="2" id="KW-0413">Isomerase</keyword>
<proteinExistence type="inferred from homology"/>
<sequence length="502" mass="54298">MTARTLPARRVFGVIGGLGPLAGADVLFKLIQASPVRTDAEHFDVVFEQHPFRNASASRAATTERKLYIFDMIRDFEKRGVTTVLLPCFLSHTFMGELQENVSVQIVDMVDALHEYVMRCFPSVRRVGVLTSDYIRDERLFERYFGAPEFEVLHPARSAVGGVDFVTEAVYGDGGIKSGRFEGKPVELLREACLDLIAQGAELILPGMTEIGLVVDRIGTLCVPIVDSNLVYAQYAVAGQCVSRERGFKVGVVGGVGPAATVDFMQKLVRSTPATRDQEHIKLLVEQNPQIPDRTDNLLGDGPDPTVSLYATCKKLEAGDVDIIAIPCNTAHAFVERIQPYLNVPIVNMLTVSVEYLRAAFPDLREVGLLATTGTIMSGVYRKALEAHGLRQVVPSDGLQARVMNAIYGEHGVKAGFLAGECIGDVTAAVDELSECGVEVILLGCTELPLLLPEGKMYSGGGGVVNLVDPTEILARRCVAYARGEIGLANALIDSAKDACTR</sequence>
<evidence type="ECO:0000256" key="2">
    <source>
        <dbReference type="ARBA" id="ARBA00023235"/>
    </source>
</evidence>
<reference evidence="3 4" key="1">
    <citation type="submission" date="2016-11" db="EMBL/GenBank/DDBJ databases">
        <authorList>
            <person name="Jaros S."/>
            <person name="Januszkiewicz K."/>
            <person name="Wedrychowicz H."/>
        </authorList>
    </citation>
    <scope>NUCLEOTIDE SEQUENCE [LARGE SCALE GENOMIC DNA]</scope>
    <source>
        <strain evidence="3 4">GAS95</strain>
    </source>
</reference>
<accession>A0A1N6FAK3</accession>
<dbReference type="PANTHER" id="PTHR21198">
    <property type="entry name" value="GLUTAMATE RACEMASE"/>
    <property type="match status" value="1"/>
</dbReference>
<dbReference type="InterPro" id="IPR018187">
    <property type="entry name" value="Asp/Glu_racemase_AS_1"/>
</dbReference>
<dbReference type="Pfam" id="PF01177">
    <property type="entry name" value="Asp_Glu_race"/>
    <property type="match status" value="2"/>
</dbReference>
<organism evidence="3 4">
    <name type="scientific">Paraburkholderia phenazinium</name>
    <dbReference type="NCBI Taxonomy" id="60549"/>
    <lineage>
        <taxon>Bacteria</taxon>
        <taxon>Pseudomonadati</taxon>
        <taxon>Pseudomonadota</taxon>
        <taxon>Betaproteobacteria</taxon>
        <taxon>Burkholderiales</taxon>
        <taxon>Burkholderiaceae</taxon>
        <taxon>Paraburkholderia</taxon>
    </lineage>
</organism>
<dbReference type="NCBIfam" id="TIGR00035">
    <property type="entry name" value="asp_race"/>
    <property type="match status" value="1"/>
</dbReference>
<protein>
    <submittedName>
        <fullName evidence="3">Aspartate racemase</fullName>
    </submittedName>
</protein>
<keyword evidence="4" id="KW-1185">Reference proteome</keyword>
<dbReference type="OrthoDB" id="9803739at2"/>
<comment type="similarity">
    <text evidence="1">Belongs to the aspartate/glutamate racemases family.</text>
</comment>
<dbReference type="GO" id="GO:0047661">
    <property type="term" value="F:amino-acid racemase activity"/>
    <property type="evidence" value="ECO:0007669"/>
    <property type="project" value="InterPro"/>
</dbReference>